<dbReference type="RefSeq" id="WP_201661594.1">
    <property type="nucleotide sequence ID" value="NZ_CAJHCS010000050.1"/>
</dbReference>
<dbReference type="Proteomes" id="UP001494588">
    <property type="component" value="Unassembled WGS sequence"/>
</dbReference>
<dbReference type="EMBL" id="JAZHGC010000062">
    <property type="protein sequence ID" value="MEM5291865.1"/>
    <property type="molecule type" value="Genomic_DNA"/>
</dbReference>
<keyword evidence="1" id="KW-1133">Transmembrane helix</keyword>
<keyword evidence="1" id="KW-0812">Transmembrane</keyword>
<organism evidence="2 3">
    <name type="scientific">Paraburkholderia sabiae</name>
    <dbReference type="NCBI Taxonomy" id="273251"/>
    <lineage>
        <taxon>Bacteria</taxon>
        <taxon>Pseudomonadati</taxon>
        <taxon>Pseudomonadota</taxon>
        <taxon>Betaproteobacteria</taxon>
        <taxon>Burkholderiales</taxon>
        <taxon>Burkholderiaceae</taxon>
        <taxon>Paraburkholderia</taxon>
    </lineage>
</organism>
<sequence>MQLQIRFPDTFPLHGVERDAFEAKLRDALHYVFDGRRVRRLAEQVDARRPFEPSDVLPLRRIGDEHTFEQCMTLDRCRFDDMSMALRRVVMHAIAARLGLELSEPGIATGTVGQDEGATNCPPSKAPPSLRRARTVHGALAIAAVTAAGVLATATVMWKLASPAVTASMMVTVVSTSPAQTLRDLAGSVPDDRRSYRVTVQVEPQGTDTASH</sequence>
<evidence type="ECO:0000313" key="3">
    <source>
        <dbReference type="Proteomes" id="UP001494588"/>
    </source>
</evidence>
<comment type="caution">
    <text evidence="2">The sequence shown here is derived from an EMBL/GenBank/DDBJ whole genome shotgun (WGS) entry which is preliminary data.</text>
</comment>
<evidence type="ECO:0000313" key="2">
    <source>
        <dbReference type="EMBL" id="MEM5291865.1"/>
    </source>
</evidence>
<keyword evidence="1" id="KW-0472">Membrane</keyword>
<evidence type="ECO:0000256" key="1">
    <source>
        <dbReference type="SAM" id="Phobius"/>
    </source>
</evidence>
<protein>
    <submittedName>
        <fullName evidence="2">Uncharacterized protein</fullName>
    </submittedName>
</protein>
<accession>A0ABU9QS15</accession>
<name>A0ABU9QS15_9BURK</name>
<keyword evidence="3" id="KW-1185">Reference proteome</keyword>
<reference evidence="2 3" key="1">
    <citation type="submission" date="2024-01" db="EMBL/GenBank/DDBJ databases">
        <title>The diversity of rhizobia nodulating Mimosa spp. in eleven states of Brazil covering several biomes is determined by host plant, location, and edaphic factors.</title>
        <authorList>
            <person name="Rouws L."/>
            <person name="Barauna A."/>
            <person name="Beukes C."/>
            <person name="De Faria S.M."/>
            <person name="Gross E."/>
            <person name="Dos Reis Junior F.B."/>
            <person name="Simon M."/>
            <person name="Maluk M."/>
            <person name="Odee D.W."/>
            <person name="Kenicer G."/>
            <person name="Young J.P.W."/>
            <person name="Reis V.M."/>
            <person name="Zilli J."/>
            <person name="James E.K."/>
        </authorList>
    </citation>
    <scope>NUCLEOTIDE SEQUENCE [LARGE SCALE GENOMIC DNA]</scope>
    <source>
        <strain evidence="2 3">JPY77</strain>
    </source>
</reference>
<gene>
    <name evidence="2" type="ORF">V4C55_39755</name>
</gene>
<feature type="transmembrane region" description="Helical" evidence="1">
    <location>
        <begin position="139"/>
        <end position="161"/>
    </location>
</feature>
<proteinExistence type="predicted"/>